<organism evidence="3 4">
    <name type="scientific">Lactococcus lactis subsp. cremoris</name>
    <name type="common">Streptococcus cremoris</name>
    <dbReference type="NCBI Taxonomy" id="1359"/>
    <lineage>
        <taxon>Bacteria</taxon>
        <taxon>Bacillati</taxon>
        <taxon>Bacillota</taxon>
        <taxon>Bacilli</taxon>
        <taxon>Lactobacillales</taxon>
        <taxon>Streptococcaceae</taxon>
        <taxon>Lactococcus</taxon>
    </lineage>
</organism>
<feature type="domain" description="Replication initiator A N-terminal" evidence="1">
    <location>
        <begin position="16"/>
        <end position="90"/>
    </location>
</feature>
<geneLocation type="plasmid" evidence="3 4">
    <name>pJM3A</name>
</geneLocation>
<sequence>MSQPQFYKAKEVYGETYYQLPKVLFSNIKYKKLSNDAKVAYALLKDRFNYSVQNNWVDEDDNLYFIFTNEELMEMLDSGNQKVIKIKKELQTSELLFQKRMGVNKPNRLYLLRPVVEATDVYVQNTPQTLATSGSVKITLPEQPPQTLATSGSVKITLPENEPRTLATSGSVKITHNQYKEYLDTSLDNIKDTQELDFSSSNFSEAQLKVQNQDLVMNSKSFLKEGTYELFLSEEAINLLQMWCNSPQQLRKMVGIILNAKNAVCKENEELGVFFVLEEEALQEKILNTLRRYFNAIRTKENKITNYENYLFGSMKNMFAEYWNNQALKQRLNSNETNKENLNMDDSVWSNSNYENETSQNDLARLERIKLEALAKINSKAT</sequence>
<accession>A0AA34TGH0</accession>
<dbReference type="EMBL" id="CP016737">
    <property type="protein sequence ID" value="ARE22072.2"/>
    <property type="molecule type" value="Genomic_DNA"/>
</dbReference>
<dbReference type="InterPro" id="IPR041151">
    <property type="entry name" value="Bac_RepA_C"/>
</dbReference>
<gene>
    <name evidence="3" type="ORF">LLJM3_03565</name>
</gene>
<evidence type="ECO:0000313" key="4">
    <source>
        <dbReference type="Proteomes" id="UP000192161"/>
    </source>
</evidence>
<dbReference type="Pfam" id="PF18008">
    <property type="entry name" value="Bac_RepA_C"/>
    <property type="match status" value="1"/>
</dbReference>
<evidence type="ECO:0000259" key="2">
    <source>
        <dbReference type="Pfam" id="PF18008"/>
    </source>
</evidence>
<protein>
    <submittedName>
        <fullName evidence="3">Replication initiator protein A</fullName>
    </submittedName>
</protein>
<evidence type="ECO:0000259" key="1">
    <source>
        <dbReference type="Pfam" id="PF06970"/>
    </source>
</evidence>
<dbReference type="AlphaFoldDB" id="A0AA34TGH0"/>
<proteinExistence type="predicted"/>
<reference evidence="3 4" key="1">
    <citation type="journal article" date="2017" name="BMC Genomics">
        <title>Comparative and functional genomics of the Lactococcus lactis taxon; insights into evolution and niche adaptation.</title>
        <authorList>
            <person name="Kelleher P."/>
            <person name="Bottacini F."/>
            <person name="Mahony J."/>
            <person name="Kilcawley K.N."/>
            <person name="van Sinderen D."/>
        </authorList>
    </citation>
    <scope>NUCLEOTIDE SEQUENCE [LARGE SCALE GENOMIC DNA]</scope>
    <source>
        <strain evidence="3 4">JM3</strain>
    </source>
</reference>
<dbReference type="InterPro" id="IPR010724">
    <property type="entry name" value="RepA_N"/>
</dbReference>
<keyword evidence="3" id="KW-0614">Plasmid</keyword>
<feature type="domain" description="Replication initiator protein A C-terminal" evidence="2">
    <location>
        <begin position="232"/>
        <end position="324"/>
    </location>
</feature>
<name>A0AA34TGH0_LACLC</name>
<evidence type="ECO:0000313" key="3">
    <source>
        <dbReference type="EMBL" id="ARE22072.2"/>
    </source>
</evidence>
<dbReference type="Proteomes" id="UP000192161">
    <property type="component" value="Plasmid pJM3A"/>
</dbReference>
<dbReference type="Pfam" id="PF06970">
    <property type="entry name" value="RepA_N"/>
    <property type="match status" value="1"/>
</dbReference>
<dbReference type="RefSeq" id="WP_280712948.1">
    <property type="nucleotide sequence ID" value="NZ_CP016737.2"/>
</dbReference>